<keyword evidence="2" id="KW-0547">Nucleotide-binding</keyword>
<name>A0A1T4S262_9BACT</name>
<dbReference type="PRINTS" id="PR01590">
    <property type="entry name" value="HTHFIS"/>
</dbReference>
<sequence length="458" mass="50666">MKQSHILIIDDEENLRHMLSIMLCKQGYLADTAAGGEEALEMLASHAYDYILCDIRMPDMDGREFLRQAISRGVSAPIVMMTAYGAVDTAVACMQEGAYDFISKPFKRDEIVIVLKKAEERERLKEENQTLKAEVADKNSFCGLIGRNPAMLSLYDQIRRVAGLKTTVLIQGESGTGKELVARALHTSACRNGKPFVAVNCGAIPETMLEAELFGHVKGSFTGATADKAGLFEQADGGTLFLDEIGEMPLSLQVKLLRVLQESEVRRIGASTSRKVDVRVVSATARDLQAEVTEGRFREDLFFRLNVFSLQIPPLRDRVDDLPLLVQYLVKECAARIGREPVPRVAPEALRRLMAHNWPGNVRELENVIERALVLCDGDQLAATCLPNGSAPIERPSLQTDSADGTENLSIKQAERIMEMDLISKALIKTGGNRTHAAKILEISHRALLYKLKEYGLE</sequence>
<dbReference type="OrthoDB" id="9814761at2"/>
<dbReference type="SMART" id="SM00448">
    <property type="entry name" value="REC"/>
    <property type="match status" value="1"/>
</dbReference>
<dbReference type="InterPro" id="IPR025662">
    <property type="entry name" value="Sigma_54_int_dom_ATP-bd_1"/>
</dbReference>
<proteinExistence type="predicted"/>
<dbReference type="Proteomes" id="UP000190102">
    <property type="component" value="Unassembled WGS sequence"/>
</dbReference>
<dbReference type="InterPro" id="IPR027417">
    <property type="entry name" value="P-loop_NTPase"/>
</dbReference>
<dbReference type="STRING" id="115783.SAMN02745119_03188"/>
<evidence type="ECO:0000256" key="6">
    <source>
        <dbReference type="ARBA" id="ARBA00023125"/>
    </source>
</evidence>
<evidence type="ECO:0000256" key="9">
    <source>
        <dbReference type="SAM" id="Coils"/>
    </source>
</evidence>
<evidence type="ECO:0000256" key="1">
    <source>
        <dbReference type="ARBA" id="ARBA00022553"/>
    </source>
</evidence>
<evidence type="ECO:0000256" key="3">
    <source>
        <dbReference type="ARBA" id="ARBA00022840"/>
    </source>
</evidence>
<dbReference type="InterPro" id="IPR025944">
    <property type="entry name" value="Sigma_54_int_dom_CS"/>
</dbReference>
<dbReference type="PANTHER" id="PTHR32071">
    <property type="entry name" value="TRANSCRIPTIONAL REGULATORY PROTEIN"/>
    <property type="match status" value="1"/>
</dbReference>
<organism evidence="12 13">
    <name type="scientific">Trichlorobacter thiogenes</name>
    <dbReference type="NCBI Taxonomy" id="115783"/>
    <lineage>
        <taxon>Bacteria</taxon>
        <taxon>Pseudomonadati</taxon>
        <taxon>Thermodesulfobacteriota</taxon>
        <taxon>Desulfuromonadia</taxon>
        <taxon>Geobacterales</taxon>
        <taxon>Geobacteraceae</taxon>
        <taxon>Trichlorobacter</taxon>
    </lineage>
</organism>
<dbReference type="InterPro" id="IPR025943">
    <property type="entry name" value="Sigma_54_int_dom_ATP-bd_2"/>
</dbReference>
<dbReference type="Gene3D" id="3.40.50.2300">
    <property type="match status" value="1"/>
</dbReference>
<dbReference type="GO" id="GO:0000160">
    <property type="term" value="P:phosphorelay signal transduction system"/>
    <property type="evidence" value="ECO:0007669"/>
    <property type="project" value="UniProtKB-KW"/>
</dbReference>
<dbReference type="PANTHER" id="PTHR32071:SF113">
    <property type="entry name" value="ALGINATE BIOSYNTHESIS TRANSCRIPTIONAL REGULATORY PROTEIN ALGB"/>
    <property type="match status" value="1"/>
</dbReference>
<dbReference type="GO" id="GO:0005524">
    <property type="term" value="F:ATP binding"/>
    <property type="evidence" value="ECO:0007669"/>
    <property type="project" value="UniProtKB-KW"/>
</dbReference>
<feature type="modified residue" description="4-aspartylphosphate" evidence="8">
    <location>
        <position position="54"/>
    </location>
</feature>
<dbReference type="InterPro" id="IPR058031">
    <property type="entry name" value="AAA_lid_NorR"/>
</dbReference>
<dbReference type="Pfam" id="PF00072">
    <property type="entry name" value="Response_reg"/>
    <property type="match status" value="1"/>
</dbReference>
<dbReference type="SUPFAM" id="SSF52540">
    <property type="entry name" value="P-loop containing nucleoside triphosphate hydrolases"/>
    <property type="match status" value="1"/>
</dbReference>
<protein>
    <submittedName>
        <fullName evidence="12">Two component, sigma54 specific, transcriptional regulator, Fis family</fullName>
    </submittedName>
</protein>
<keyword evidence="6" id="KW-0238">DNA-binding</keyword>
<keyword evidence="7" id="KW-0804">Transcription</keyword>
<keyword evidence="9" id="KW-0175">Coiled coil</keyword>
<dbReference type="CDD" id="cd00009">
    <property type="entry name" value="AAA"/>
    <property type="match status" value="1"/>
</dbReference>
<dbReference type="InterPro" id="IPR011006">
    <property type="entry name" value="CheY-like_superfamily"/>
</dbReference>
<dbReference type="SUPFAM" id="SSF52172">
    <property type="entry name" value="CheY-like"/>
    <property type="match status" value="1"/>
</dbReference>
<dbReference type="Pfam" id="PF00158">
    <property type="entry name" value="Sigma54_activat"/>
    <property type="match status" value="1"/>
</dbReference>
<dbReference type="FunFam" id="3.40.50.2300:FF:000018">
    <property type="entry name" value="DNA-binding transcriptional regulator NtrC"/>
    <property type="match status" value="1"/>
</dbReference>
<dbReference type="InterPro" id="IPR003593">
    <property type="entry name" value="AAA+_ATPase"/>
</dbReference>
<evidence type="ECO:0000256" key="4">
    <source>
        <dbReference type="ARBA" id="ARBA00023012"/>
    </source>
</evidence>
<evidence type="ECO:0000256" key="2">
    <source>
        <dbReference type="ARBA" id="ARBA00022741"/>
    </source>
</evidence>
<dbReference type="PROSITE" id="PS50110">
    <property type="entry name" value="RESPONSE_REGULATORY"/>
    <property type="match status" value="1"/>
</dbReference>
<dbReference type="SMART" id="SM00382">
    <property type="entry name" value="AAA"/>
    <property type="match status" value="1"/>
</dbReference>
<dbReference type="InterPro" id="IPR002197">
    <property type="entry name" value="HTH_Fis"/>
</dbReference>
<keyword evidence="3" id="KW-0067">ATP-binding</keyword>
<dbReference type="FunFam" id="3.40.50.300:FF:000006">
    <property type="entry name" value="DNA-binding transcriptional regulator NtrC"/>
    <property type="match status" value="1"/>
</dbReference>
<dbReference type="PROSITE" id="PS00676">
    <property type="entry name" value="SIGMA54_INTERACT_2"/>
    <property type="match status" value="1"/>
</dbReference>
<dbReference type="Gene3D" id="1.10.8.60">
    <property type="match status" value="1"/>
</dbReference>
<dbReference type="Gene3D" id="3.40.50.300">
    <property type="entry name" value="P-loop containing nucleotide triphosphate hydrolases"/>
    <property type="match status" value="1"/>
</dbReference>
<dbReference type="RefSeq" id="WP_078791420.1">
    <property type="nucleotide sequence ID" value="NZ_FUWR01000028.1"/>
</dbReference>
<dbReference type="PROSITE" id="PS50045">
    <property type="entry name" value="SIGMA54_INTERACT_4"/>
    <property type="match status" value="1"/>
</dbReference>
<keyword evidence="5" id="KW-0805">Transcription regulation</keyword>
<dbReference type="InterPro" id="IPR001789">
    <property type="entry name" value="Sig_transdc_resp-reg_receiver"/>
</dbReference>
<dbReference type="SUPFAM" id="SSF46689">
    <property type="entry name" value="Homeodomain-like"/>
    <property type="match status" value="1"/>
</dbReference>
<feature type="domain" description="Response regulatory" evidence="11">
    <location>
        <begin position="5"/>
        <end position="119"/>
    </location>
</feature>
<feature type="domain" description="Sigma-54 factor interaction" evidence="10">
    <location>
        <begin position="144"/>
        <end position="374"/>
    </location>
</feature>
<dbReference type="InterPro" id="IPR009057">
    <property type="entry name" value="Homeodomain-like_sf"/>
</dbReference>
<keyword evidence="1 8" id="KW-0597">Phosphoprotein</keyword>
<keyword evidence="13" id="KW-1185">Reference proteome</keyword>
<dbReference type="Pfam" id="PF02954">
    <property type="entry name" value="HTH_8"/>
    <property type="match status" value="1"/>
</dbReference>
<dbReference type="GO" id="GO:0006355">
    <property type="term" value="P:regulation of DNA-templated transcription"/>
    <property type="evidence" value="ECO:0007669"/>
    <property type="project" value="InterPro"/>
</dbReference>
<evidence type="ECO:0000259" key="11">
    <source>
        <dbReference type="PROSITE" id="PS50110"/>
    </source>
</evidence>
<feature type="coiled-coil region" evidence="9">
    <location>
        <begin position="114"/>
        <end position="141"/>
    </location>
</feature>
<dbReference type="AlphaFoldDB" id="A0A1T4S262"/>
<dbReference type="PROSITE" id="PS00688">
    <property type="entry name" value="SIGMA54_INTERACT_3"/>
    <property type="match status" value="1"/>
</dbReference>
<evidence type="ECO:0000256" key="7">
    <source>
        <dbReference type="ARBA" id="ARBA00023163"/>
    </source>
</evidence>
<evidence type="ECO:0000259" key="10">
    <source>
        <dbReference type="PROSITE" id="PS50045"/>
    </source>
</evidence>
<accession>A0A1T4S262</accession>
<dbReference type="InterPro" id="IPR002078">
    <property type="entry name" value="Sigma_54_int"/>
</dbReference>
<gene>
    <name evidence="12" type="ORF">SAMN02745119_03188</name>
</gene>
<evidence type="ECO:0000313" key="13">
    <source>
        <dbReference type="Proteomes" id="UP000190102"/>
    </source>
</evidence>
<reference evidence="13" key="1">
    <citation type="submission" date="2017-02" db="EMBL/GenBank/DDBJ databases">
        <authorList>
            <person name="Varghese N."/>
            <person name="Submissions S."/>
        </authorList>
    </citation>
    <scope>NUCLEOTIDE SEQUENCE [LARGE SCALE GENOMIC DNA]</scope>
    <source>
        <strain evidence="13">ATCC BAA-34</strain>
    </source>
</reference>
<dbReference type="Gene3D" id="1.10.10.60">
    <property type="entry name" value="Homeodomain-like"/>
    <property type="match status" value="1"/>
</dbReference>
<keyword evidence="4" id="KW-0902">Two-component regulatory system</keyword>
<evidence type="ECO:0000256" key="5">
    <source>
        <dbReference type="ARBA" id="ARBA00023015"/>
    </source>
</evidence>
<evidence type="ECO:0000313" key="12">
    <source>
        <dbReference type="EMBL" id="SKA22018.1"/>
    </source>
</evidence>
<evidence type="ECO:0000256" key="8">
    <source>
        <dbReference type="PROSITE-ProRule" id="PRU00169"/>
    </source>
</evidence>
<dbReference type="PROSITE" id="PS00675">
    <property type="entry name" value="SIGMA54_INTERACT_1"/>
    <property type="match status" value="1"/>
</dbReference>
<dbReference type="Pfam" id="PF25601">
    <property type="entry name" value="AAA_lid_14"/>
    <property type="match status" value="1"/>
</dbReference>
<dbReference type="EMBL" id="FUWR01000028">
    <property type="protein sequence ID" value="SKA22018.1"/>
    <property type="molecule type" value="Genomic_DNA"/>
</dbReference>
<dbReference type="GO" id="GO:0043565">
    <property type="term" value="F:sequence-specific DNA binding"/>
    <property type="evidence" value="ECO:0007669"/>
    <property type="project" value="InterPro"/>
</dbReference>